<accession>A0A8J2RPX6</accession>
<feature type="compositionally biased region" description="Polar residues" evidence="3">
    <location>
        <begin position="340"/>
        <end position="355"/>
    </location>
</feature>
<feature type="compositionally biased region" description="Basic and acidic residues" evidence="3">
    <location>
        <begin position="30"/>
        <end position="50"/>
    </location>
</feature>
<proteinExistence type="predicted"/>
<evidence type="ECO:0000256" key="2">
    <source>
        <dbReference type="ARBA" id="ARBA00022737"/>
    </source>
</evidence>
<feature type="compositionally biased region" description="Low complexity" evidence="3">
    <location>
        <begin position="148"/>
        <end position="160"/>
    </location>
</feature>
<dbReference type="SMART" id="SM00320">
    <property type="entry name" value="WD40"/>
    <property type="match status" value="4"/>
</dbReference>
<feature type="region of interest" description="Disordered" evidence="3">
    <location>
        <begin position="403"/>
        <end position="463"/>
    </location>
</feature>
<feature type="region of interest" description="Disordered" evidence="3">
    <location>
        <begin position="1"/>
        <end position="63"/>
    </location>
</feature>
<dbReference type="AlphaFoldDB" id="A0A8J2RPX6"/>
<keyword evidence="5" id="KW-1185">Reference proteome</keyword>
<dbReference type="InterPro" id="IPR051179">
    <property type="entry name" value="WD_repeat_multifunction"/>
</dbReference>
<comment type="caution">
    <text evidence="4">The sequence shown here is derived from an EMBL/GenBank/DDBJ whole genome shotgun (WGS) entry which is preliminary data.</text>
</comment>
<feature type="compositionally biased region" description="Polar residues" evidence="3">
    <location>
        <begin position="363"/>
        <end position="377"/>
    </location>
</feature>
<dbReference type="Gene3D" id="2.130.10.10">
    <property type="entry name" value="YVTN repeat-like/Quinoprotein amine dehydrogenase"/>
    <property type="match status" value="1"/>
</dbReference>
<evidence type="ECO:0000313" key="5">
    <source>
        <dbReference type="Proteomes" id="UP000789390"/>
    </source>
</evidence>
<gene>
    <name evidence="4" type="ORF">DGAL_LOCUS8762</name>
</gene>
<feature type="compositionally biased region" description="Polar residues" evidence="3">
    <location>
        <begin position="161"/>
        <end position="182"/>
    </location>
</feature>
<feature type="region of interest" description="Disordered" evidence="3">
    <location>
        <begin position="263"/>
        <end position="381"/>
    </location>
</feature>
<dbReference type="PANTHER" id="PTHR19857">
    <property type="entry name" value="MITOCHONDRIAL DIVISION PROTEIN 1-RELATED"/>
    <property type="match status" value="1"/>
</dbReference>
<dbReference type="EMBL" id="CAKKLH010000195">
    <property type="protein sequence ID" value="CAH0105698.1"/>
    <property type="molecule type" value="Genomic_DNA"/>
</dbReference>
<dbReference type="InterPro" id="IPR001680">
    <property type="entry name" value="WD40_rpt"/>
</dbReference>
<keyword evidence="2" id="KW-0677">Repeat</keyword>
<feature type="region of interest" description="Disordered" evidence="3">
    <location>
        <begin position="146"/>
        <end position="186"/>
    </location>
</feature>
<protein>
    <submittedName>
        <fullName evidence="4">Uncharacterized protein</fullName>
    </submittedName>
</protein>
<dbReference type="Proteomes" id="UP000789390">
    <property type="component" value="Unassembled WGS sequence"/>
</dbReference>
<dbReference type="SUPFAM" id="SSF50978">
    <property type="entry name" value="WD40 repeat-like"/>
    <property type="match status" value="1"/>
</dbReference>
<evidence type="ECO:0000256" key="1">
    <source>
        <dbReference type="ARBA" id="ARBA00022574"/>
    </source>
</evidence>
<evidence type="ECO:0000256" key="3">
    <source>
        <dbReference type="SAM" id="MobiDB-lite"/>
    </source>
</evidence>
<keyword evidence="1" id="KW-0853">WD repeat</keyword>
<name>A0A8J2RPX6_9CRUS</name>
<dbReference type="Pfam" id="PF00400">
    <property type="entry name" value="WD40"/>
    <property type="match status" value="1"/>
</dbReference>
<dbReference type="InterPro" id="IPR036322">
    <property type="entry name" value="WD40_repeat_dom_sf"/>
</dbReference>
<evidence type="ECO:0000313" key="4">
    <source>
        <dbReference type="EMBL" id="CAH0105698.1"/>
    </source>
</evidence>
<dbReference type="OrthoDB" id="10002522at2759"/>
<reference evidence="4" key="1">
    <citation type="submission" date="2021-11" db="EMBL/GenBank/DDBJ databases">
        <authorList>
            <person name="Schell T."/>
        </authorList>
    </citation>
    <scope>NUCLEOTIDE SEQUENCE</scope>
    <source>
        <strain evidence="4">M5</strain>
    </source>
</reference>
<sequence length="817" mass="89011">MSERRRNWSAKSTSSLEEIPEPLVAKLRRQLQEREKKKSEGELPRHDVPREPPLSPSSRARAEEERIHKLYPILPGCLVEKYGISSYVQREAELSAASRPAVAPTPDVVWVPLQATTTDEVPCPVPISSPNISCPVDTRSNQLFFEPSTSKESSTASTSTVQSFNTPLDQSREQAGTSNHSNESAERRNALQRLMDFLSEEQRVKDRIALIDRTMEDLHSERKALTDKVLSLKQKQYDVLLSTMPDHPFASVNALRQTITTTETPAATESAQPMEESSPVHPIPHAASTGLEENGVHGGMEVVPSNPLVTVSCGTKRRMIPSSETKSKKIKRTTTSSTSNQSKNAASPSVSSLTEESQDQTKEISTGKAQTGYSSTKVVEPNVPQPKVAELKVAERLVHPKVVKSKAADPKIVQTKKSTAANDTKSTQKPTDANSRSLENCRTSSRREESSTQKASPKLSKVNAQPFEAASKLPAPATDPNPAKDTAAATASTAGCEIVSNHPILLPAHLTAVKCAYIHGPLAITASEDGTVHIYDLDKNSLVKRMSAHLNPVTCLYVLSLRTSSEVLSTIKSTTEYLNHLTLITGSEDAHIRQFALDSGALIDDKICSYSLTCVAGHVALAELYVGTKEGVIISYNPSDKIIKRINKFTVNGEVICMKIVSIRGKSAIVVAARRMKPIVFDLKSENTLFTLASNIPSSSFYCISSSSKFVFCCDGDKNVFKFDTKSKSGHVNQIQNLPSAAVTSCHDGIRFLVLGCMDGVIRVLDTRNKPPYPMFNLPGQGLKTLTCMEVVGDTIIAGSLNGEVLYCRLPNIYCQL</sequence>
<feature type="compositionally biased region" description="Polar residues" evidence="3">
    <location>
        <begin position="415"/>
        <end position="441"/>
    </location>
</feature>
<organism evidence="4 5">
    <name type="scientific">Daphnia galeata</name>
    <dbReference type="NCBI Taxonomy" id="27404"/>
    <lineage>
        <taxon>Eukaryota</taxon>
        <taxon>Metazoa</taxon>
        <taxon>Ecdysozoa</taxon>
        <taxon>Arthropoda</taxon>
        <taxon>Crustacea</taxon>
        <taxon>Branchiopoda</taxon>
        <taxon>Diplostraca</taxon>
        <taxon>Cladocera</taxon>
        <taxon>Anomopoda</taxon>
        <taxon>Daphniidae</taxon>
        <taxon>Daphnia</taxon>
    </lineage>
</organism>
<dbReference type="InterPro" id="IPR015943">
    <property type="entry name" value="WD40/YVTN_repeat-like_dom_sf"/>
</dbReference>